<comment type="caution">
    <text evidence="5">The sequence shown here is derived from an EMBL/GenBank/DDBJ whole genome shotgun (WGS) entry which is preliminary data.</text>
</comment>
<dbReference type="PANTHER" id="PTHR43408:SF1">
    <property type="entry name" value="FMN REDUCTASE (NADPH)"/>
    <property type="match status" value="1"/>
</dbReference>
<dbReference type="InterPro" id="IPR020048">
    <property type="entry name" value="NADPH-dep_FMN_reduc_SsuE"/>
</dbReference>
<evidence type="ECO:0000313" key="6">
    <source>
        <dbReference type="Proteomes" id="UP000641910"/>
    </source>
</evidence>
<evidence type="ECO:0000256" key="1">
    <source>
        <dbReference type="ARBA" id="ARBA00022630"/>
    </source>
</evidence>
<dbReference type="InterPro" id="IPR005025">
    <property type="entry name" value="FMN_Rdtase-like_dom"/>
</dbReference>
<evidence type="ECO:0000259" key="4">
    <source>
        <dbReference type="Pfam" id="PF03358"/>
    </source>
</evidence>
<evidence type="ECO:0000256" key="2">
    <source>
        <dbReference type="ARBA" id="ARBA00022643"/>
    </source>
</evidence>
<dbReference type="RefSeq" id="WP_052186671.1">
    <property type="nucleotide sequence ID" value="NZ_CP039710.1"/>
</dbReference>
<protein>
    <submittedName>
        <fullName evidence="5">NADPH-dependent FMN reductase</fullName>
        <ecNumber evidence="5">1.5.1.38</ecNumber>
    </submittedName>
</protein>
<sequence length="197" mass="21524">MPNVLILSGSPSRTSRLNGMVDYAQTHLQEKGLKVGVIRVSDLPAEALITADFEHPAIQEANRRVENADAVIIASPVYKASYTGILKTYLDLLPQKGLAEKVILPVFIGGTINHLLAIDYALKPVLSVLGARHILAGVYVIDSQVQRDSQGQLVLDGEVKRRFNDALRELIEEVLWHSGKNKKNRLLSGVNRGVAGN</sequence>
<dbReference type="NCBIfam" id="TIGR03567">
    <property type="entry name" value="FMN_reduc_SsuE"/>
    <property type="match status" value="1"/>
</dbReference>
<dbReference type="Pfam" id="PF03358">
    <property type="entry name" value="FMN_red"/>
    <property type="match status" value="1"/>
</dbReference>
<feature type="domain" description="NADPH-dependent FMN reductase-like" evidence="4">
    <location>
        <begin position="3"/>
        <end position="144"/>
    </location>
</feature>
<proteinExistence type="predicted"/>
<organism evidence="5 6">
    <name type="scientific">Thermoactinomyces vulgaris</name>
    <dbReference type="NCBI Taxonomy" id="2026"/>
    <lineage>
        <taxon>Bacteria</taxon>
        <taxon>Bacillati</taxon>
        <taxon>Bacillota</taxon>
        <taxon>Bacilli</taxon>
        <taxon>Bacillales</taxon>
        <taxon>Thermoactinomycetaceae</taxon>
        <taxon>Thermoactinomyces</taxon>
    </lineage>
</organism>
<keyword evidence="2" id="KW-0288">FMN</keyword>
<dbReference type="EMBL" id="JAECVU010000003">
    <property type="protein sequence ID" value="MBH8588488.1"/>
    <property type="molecule type" value="Genomic_DNA"/>
</dbReference>
<reference evidence="5 6" key="1">
    <citation type="submission" date="2020-12" db="EMBL/GenBank/DDBJ databases">
        <title>WGS of Thermoactinomyces spp.</title>
        <authorList>
            <person name="Cheng K."/>
        </authorList>
    </citation>
    <scope>NUCLEOTIDE SEQUENCE [LARGE SCALE GENOMIC DNA]</scope>
    <source>
        <strain evidence="6">CICC 10650\ACCC 41061</strain>
    </source>
</reference>
<dbReference type="SUPFAM" id="SSF52218">
    <property type="entry name" value="Flavoproteins"/>
    <property type="match status" value="1"/>
</dbReference>
<keyword evidence="6" id="KW-1185">Reference proteome</keyword>
<evidence type="ECO:0000313" key="5">
    <source>
        <dbReference type="EMBL" id="MBH8588488.1"/>
    </source>
</evidence>
<dbReference type="Gene3D" id="3.40.50.360">
    <property type="match status" value="1"/>
</dbReference>
<dbReference type="PANTHER" id="PTHR43408">
    <property type="entry name" value="FMN REDUCTASE (NADPH)"/>
    <property type="match status" value="1"/>
</dbReference>
<keyword evidence="1" id="KW-0285">Flavoprotein</keyword>
<dbReference type="GO" id="GO:0052873">
    <property type="term" value="F:FMN reductase (NADPH) activity"/>
    <property type="evidence" value="ECO:0007669"/>
    <property type="project" value="UniProtKB-EC"/>
</dbReference>
<name>A0ABS0QGX7_THEVU</name>
<dbReference type="InterPro" id="IPR051814">
    <property type="entry name" value="NAD(P)H-dep_FMN_reductase"/>
</dbReference>
<accession>A0ABS0QGX7</accession>
<dbReference type="EC" id="1.5.1.38" evidence="5"/>
<dbReference type="Proteomes" id="UP000641910">
    <property type="component" value="Unassembled WGS sequence"/>
</dbReference>
<gene>
    <name evidence="5" type="primary">ssuE</name>
    <name evidence="5" type="ORF">I8U22_06600</name>
</gene>
<keyword evidence="3 5" id="KW-0560">Oxidoreductase</keyword>
<dbReference type="InterPro" id="IPR029039">
    <property type="entry name" value="Flavoprotein-like_sf"/>
</dbReference>
<evidence type="ECO:0000256" key="3">
    <source>
        <dbReference type="ARBA" id="ARBA00023002"/>
    </source>
</evidence>